<evidence type="ECO:0000313" key="3">
    <source>
        <dbReference type="Proteomes" id="UP001162060"/>
    </source>
</evidence>
<protein>
    <submittedName>
        <fullName evidence="2">Uncharacterized protein</fullName>
    </submittedName>
</protein>
<feature type="compositionally biased region" description="Pro residues" evidence="1">
    <location>
        <begin position="124"/>
        <end position="155"/>
    </location>
</feature>
<dbReference type="AlphaFoldDB" id="A0AAV1UWM3"/>
<feature type="region of interest" description="Disordered" evidence="1">
    <location>
        <begin position="120"/>
        <end position="176"/>
    </location>
</feature>
<comment type="caution">
    <text evidence="2">The sequence shown here is derived from an EMBL/GenBank/DDBJ whole genome shotgun (WGS) entry which is preliminary data.</text>
</comment>
<dbReference type="Proteomes" id="UP001162060">
    <property type="component" value="Unassembled WGS sequence"/>
</dbReference>
<sequence length="639" mass="72429">MSHWWRTDELRALLQAWEQSVPVPRDRDELQRHDLQRLFKSFNALRPRDGAPITIRQVEAQRQRLVRTFLFLRAFNIESARAGRLTWFQLSPPQQDDLRRLNGRLGALAAVTPDEFDLLARICTPPPPPPPPSSSPSPPPPPPLSPLPLPVPMPLEPSSGSGKEQGPKAKDRSTADEMTAAAEALAGLPMFRSNQLVPPVLSSLPSPAKPLRQKQHLQQQEVQLEQEDKPREIDPSGSDGSSSEEVDPGRSIKTRGRKQKESDMDYTPPKAKSKGKIKNTSKWSNSDETRLILAWHQVVTSLADNGYAGSYASRNEGLRLNSLIHQRYVELCGDGWSPARTNQSTGAKKYAIMMAFRSLRNVLRTLASMSERPNWFGMTPDERMELQKNHGHHHEHTCLIEKETYQQLAEIDRAQRTVLTPITNALRAPLTLDELLRPKKAGKKGTKKKNSRGPSTGNVMAEQSLDEDESSDDEDNASVRIGDRSEQSSRARPASTARRSRPTVARKNGRELDAVKLTSSVKRRRTGLSDAKWVTGLLNAQTQRFESLLAEFQEERRQERKHNLEIILEALKLRNALAQKPKQPSRFAETLVEKQRQHMLKLFNQLQDERSQERDQARMLLRELRPSRLVSQEQEQNKE</sequence>
<accession>A0AAV1UWM3</accession>
<evidence type="ECO:0000313" key="2">
    <source>
        <dbReference type="EMBL" id="CAK7939036.1"/>
    </source>
</evidence>
<feature type="region of interest" description="Disordered" evidence="1">
    <location>
        <begin position="436"/>
        <end position="511"/>
    </location>
</feature>
<evidence type="ECO:0000256" key="1">
    <source>
        <dbReference type="SAM" id="MobiDB-lite"/>
    </source>
</evidence>
<feature type="compositionally biased region" description="Basic and acidic residues" evidence="1">
    <location>
        <begin position="165"/>
        <end position="175"/>
    </location>
</feature>
<feature type="compositionally biased region" description="Polar residues" evidence="1">
    <location>
        <begin position="629"/>
        <end position="639"/>
    </location>
</feature>
<feature type="compositionally biased region" description="Acidic residues" evidence="1">
    <location>
        <begin position="464"/>
        <end position="476"/>
    </location>
</feature>
<feature type="region of interest" description="Disordered" evidence="1">
    <location>
        <begin position="604"/>
        <end position="639"/>
    </location>
</feature>
<name>A0AAV1UWM3_9STRA</name>
<reference evidence="2" key="1">
    <citation type="submission" date="2024-01" db="EMBL/GenBank/DDBJ databases">
        <authorList>
            <person name="Webb A."/>
        </authorList>
    </citation>
    <scope>NUCLEOTIDE SEQUENCE</scope>
    <source>
        <strain evidence="2">Pm1</strain>
    </source>
</reference>
<feature type="region of interest" description="Disordered" evidence="1">
    <location>
        <begin position="199"/>
        <end position="283"/>
    </location>
</feature>
<gene>
    <name evidence="2" type="ORF">PM001_LOCUS24186</name>
</gene>
<proteinExistence type="predicted"/>
<dbReference type="EMBL" id="CAKLBY020000237">
    <property type="protein sequence ID" value="CAK7939036.1"/>
    <property type="molecule type" value="Genomic_DNA"/>
</dbReference>
<feature type="compositionally biased region" description="Basic residues" evidence="1">
    <location>
        <begin position="438"/>
        <end position="451"/>
    </location>
</feature>
<organism evidence="2 3">
    <name type="scientific">Peronospora matthiolae</name>
    <dbReference type="NCBI Taxonomy" id="2874970"/>
    <lineage>
        <taxon>Eukaryota</taxon>
        <taxon>Sar</taxon>
        <taxon>Stramenopiles</taxon>
        <taxon>Oomycota</taxon>
        <taxon>Peronosporomycetes</taxon>
        <taxon>Peronosporales</taxon>
        <taxon>Peronosporaceae</taxon>
        <taxon>Peronospora</taxon>
    </lineage>
</organism>
<feature type="compositionally biased region" description="Basic and acidic residues" evidence="1">
    <location>
        <begin position="607"/>
        <end position="626"/>
    </location>
</feature>